<evidence type="ECO:0000313" key="2">
    <source>
        <dbReference type="Proteomes" id="UP001341840"/>
    </source>
</evidence>
<reference evidence="1 2" key="1">
    <citation type="journal article" date="2023" name="Plants (Basel)">
        <title>Bridging the Gap: Combining Genomics and Transcriptomics Approaches to Understand Stylosanthes scabra, an Orphan Legume from the Brazilian Caatinga.</title>
        <authorList>
            <person name="Ferreira-Neto J.R.C."/>
            <person name="da Silva M.D."/>
            <person name="Binneck E."/>
            <person name="de Melo N.F."/>
            <person name="da Silva R.H."/>
            <person name="de Melo A.L.T.M."/>
            <person name="Pandolfi V."/>
            <person name="Bustamante F.O."/>
            <person name="Brasileiro-Vidal A.C."/>
            <person name="Benko-Iseppon A.M."/>
        </authorList>
    </citation>
    <scope>NUCLEOTIDE SEQUENCE [LARGE SCALE GENOMIC DNA]</scope>
    <source>
        <tissue evidence="1">Leaves</tissue>
    </source>
</reference>
<protein>
    <submittedName>
        <fullName evidence="1">Uncharacterized protein</fullName>
    </submittedName>
</protein>
<name>A0ABU6U332_9FABA</name>
<gene>
    <name evidence="1" type="ORF">PIB30_000354</name>
</gene>
<evidence type="ECO:0000313" key="1">
    <source>
        <dbReference type="EMBL" id="MED6154850.1"/>
    </source>
</evidence>
<dbReference type="Proteomes" id="UP001341840">
    <property type="component" value="Unassembled WGS sequence"/>
</dbReference>
<accession>A0ABU6U332</accession>
<keyword evidence="2" id="KW-1185">Reference proteome</keyword>
<sequence>MIKGERHYEVVKKQFRSMRSGKEIDSAEDFQKFRKEMIWKIILSKDNLYIQKEIDGAIAKTIHRPSAALQSPYVQVSTGDLKS</sequence>
<comment type="caution">
    <text evidence="1">The sequence shown here is derived from an EMBL/GenBank/DDBJ whole genome shotgun (WGS) entry which is preliminary data.</text>
</comment>
<dbReference type="EMBL" id="JASCZI010120830">
    <property type="protein sequence ID" value="MED6154850.1"/>
    <property type="molecule type" value="Genomic_DNA"/>
</dbReference>
<organism evidence="1 2">
    <name type="scientific">Stylosanthes scabra</name>
    <dbReference type="NCBI Taxonomy" id="79078"/>
    <lineage>
        <taxon>Eukaryota</taxon>
        <taxon>Viridiplantae</taxon>
        <taxon>Streptophyta</taxon>
        <taxon>Embryophyta</taxon>
        <taxon>Tracheophyta</taxon>
        <taxon>Spermatophyta</taxon>
        <taxon>Magnoliopsida</taxon>
        <taxon>eudicotyledons</taxon>
        <taxon>Gunneridae</taxon>
        <taxon>Pentapetalae</taxon>
        <taxon>rosids</taxon>
        <taxon>fabids</taxon>
        <taxon>Fabales</taxon>
        <taxon>Fabaceae</taxon>
        <taxon>Papilionoideae</taxon>
        <taxon>50 kb inversion clade</taxon>
        <taxon>dalbergioids sensu lato</taxon>
        <taxon>Dalbergieae</taxon>
        <taxon>Pterocarpus clade</taxon>
        <taxon>Stylosanthes</taxon>
    </lineage>
</organism>
<proteinExistence type="predicted"/>